<dbReference type="Gene3D" id="1.10.10.10">
    <property type="entry name" value="Winged helix-like DNA-binding domain superfamily/Winged helix DNA-binding domain"/>
    <property type="match status" value="1"/>
</dbReference>
<keyword evidence="2" id="KW-0238">DNA-binding</keyword>
<dbReference type="Pfam" id="PF00027">
    <property type="entry name" value="cNMP_binding"/>
    <property type="match status" value="1"/>
</dbReference>
<evidence type="ECO:0000256" key="3">
    <source>
        <dbReference type="ARBA" id="ARBA00023163"/>
    </source>
</evidence>
<dbReference type="InterPro" id="IPR000595">
    <property type="entry name" value="cNMP-bd_dom"/>
</dbReference>
<evidence type="ECO:0000259" key="4">
    <source>
        <dbReference type="PROSITE" id="PS51063"/>
    </source>
</evidence>
<dbReference type="STRING" id="582672.SAMN05216360_11963"/>
<evidence type="ECO:0000313" key="6">
    <source>
        <dbReference type="Proteomes" id="UP000198704"/>
    </source>
</evidence>
<dbReference type="PROSITE" id="PS51063">
    <property type="entry name" value="HTH_CRP_2"/>
    <property type="match status" value="1"/>
</dbReference>
<dbReference type="AlphaFoldDB" id="A0A1H0IKY9"/>
<protein>
    <submittedName>
        <fullName evidence="5">cAMP-binding domain of CRP or a regulatory subunit of cAMP-dependent protein kinases</fullName>
    </submittedName>
</protein>
<dbReference type="InterPro" id="IPR018490">
    <property type="entry name" value="cNMP-bd_dom_sf"/>
</dbReference>
<keyword evidence="1" id="KW-0805">Transcription regulation</keyword>
<keyword evidence="5" id="KW-0808">Transferase</keyword>
<dbReference type="SUPFAM" id="SSF46785">
    <property type="entry name" value="Winged helix' DNA-binding domain"/>
    <property type="match status" value="1"/>
</dbReference>
<dbReference type="GO" id="GO:0016301">
    <property type="term" value="F:kinase activity"/>
    <property type="evidence" value="ECO:0007669"/>
    <property type="project" value="UniProtKB-KW"/>
</dbReference>
<feature type="domain" description="HTH crp-type" evidence="4">
    <location>
        <begin position="149"/>
        <end position="219"/>
    </location>
</feature>
<dbReference type="Proteomes" id="UP000198704">
    <property type="component" value="Unassembled WGS sequence"/>
</dbReference>
<keyword evidence="6" id="KW-1185">Reference proteome</keyword>
<dbReference type="InterPro" id="IPR036390">
    <property type="entry name" value="WH_DNA-bd_sf"/>
</dbReference>
<dbReference type="OrthoDB" id="7584044at2"/>
<evidence type="ECO:0000313" key="5">
    <source>
        <dbReference type="EMBL" id="SDO32097.1"/>
    </source>
</evidence>
<keyword evidence="5" id="KW-0418">Kinase</keyword>
<keyword evidence="3" id="KW-0804">Transcription</keyword>
<reference evidence="6" key="1">
    <citation type="submission" date="2016-10" db="EMBL/GenBank/DDBJ databases">
        <authorList>
            <person name="Varghese N."/>
            <person name="Submissions S."/>
        </authorList>
    </citation>
    <scope>NUCLEOTIDE SEQUENCE [LARGE SCALE GENOMIC DNA]</scope>
    <source>
        <strain evidence="6">BL47</strain>
    </source>
</reference>
<dbReference type="SUPFAM" id="SSF51206">
    <property type="entry name" value="cAMP-binding domain-like"/>
    <property type="match status" value="1"/>
</dbReference>
<evidence type="ECO:0000256" key="1">
    <source>
        <dbReference type="ARBA" id="ARBA00023015"/>
    </source>
</evidence>
<name>A0A1H0IKY9_9HYPH</name>
<dbReference type="InterPro" id="IPR014710">
    <property type="entry name" value="RmlC-like_jellyroll"/>
</dbReference>
<dbReference type="RefSeq" id="WP_091721136.1">
    <property type="nucleotide sequence ID" value="NZ_FNHS01000019.1"/>
</dbReference>
<dbReference type="GO" id="GO:0003677">
    <property type="term" value="F:DNA binding"/>
    <property type="evidence" value="ECO:0007669"/>
    <property type="project" value="UniProtKB-KW"/>
</dbReference>
<organism evidence="5 6">
    <name type="scientific">Methylobacterium phyllostachyos</name>
    <dbReference type="NCBI Taxonomy" id="582672"/>
    <lineage>
        <taxon>Bacteria</taxon>
        <taxon>Pseudomonadati</taxon>
        <taxon>Pseudomonadota</taxon>
        <taxon>Alphaproteobacteria</taxon>
        <taxon>Hyphomicrobiales</taxon>
        <taxon>Methylobacteriaceae</taxon>
        <taxon>Methylobacterium</taxon>
    </lineage>
</organism>
<dbReference type="InterPro" id="IPR012318">
    <property type="entry name" value="HTH_CRP"/>
</dbReference>
<dbReference type="CDD" id="cd00038">
    <property type="entry name" value="CAP_ED"/>
    <property type="match status" value="1"/>
</dbReference>
<proteinExistence type="predicted"/>
<sequence length="253" mass="28671">MSNPLTMKLEYGARLTDEDRAVLQDLTTRTRRIARHVDISPEGERPENVHLVVEGFACRYKTLIDGRRQILAFLVPGDFCDLHVAILGEMDHSIGTGWGCTIVDIPRSAIEHLTDHHPRITRALWWATLVDEGTLREWLVNMGQRDADRQMAHLVCELLVRLQMVGLASADGFEFPITQEDLADTLGITSVHVNRVLQDLRGQGLLGWRSRRVRIPDVARLMAFAEFDPKYLHLNRRDDERPRPGEGSGSASH</sequence>
<dbReference type="Gene3D" id="2.60.120.10">
    <property type="entry name" value="Jelly Rolls"/>
    <property type="match status" value="1"/>
</dbReference>
<accession>A0A1H0IKY9</accession>
<dbReference type="Pfam" id="PF13545">
    <property type="entry name" value="HTH_Crp_2"/>
    <property type="match status" value="1"/>
</dbReference>
<dbReference type="SMART" id="SM00419">
    <property type="entry name" value="HTH_CRP"/>
    <property type="match status" value="1"/>
</dbReference>
<dbReference type="EMBL" id="FNHS01000019">
    <property type="protein sequence ID" value="SDO32097.1"/>
    <property type="molecule type" value="Genomic_DNA"/>
</dbReference>
<evidence type="ECO:0000256" key="2">
    <source>
        <dbReference type="ARBA" id="ARBA00023125"/>
    </source>
</evidence>
<gene>
    <name evidence="5" type="ORF">SAMN05216360_11963</name>
</gene>
<dbReference type="InterPro" id="IPR036388">
    <property type="entry name" value="WH-like_DNA-bd_sf"/>
</dbReference>
<dbReference type="GO" id="GO:0006355">
    <property type="term" value="P:regulation of DNA-templated transcription"/>
    <property type="evidence" value="ECO:0007669"/>
    <property type="project" value="InterPro"/>
</dbReference>